<evidence type="ECO:0000313" key="2">
    <source>
        <dbReference type="EMBL" id="TJY66858.1"/>
    </source>
</evidence>
<dbReference type="AlphaFoldDB" id="A0A4U0H5E1"/>
<accession>A0A4U0H5E1</accession>
<keyword evidence="1" id="KW-0812">Transmembrane</keyword>
<evidence type="ECO:0000313" key="3">
    <source>
        <dbReference type="Proteomes" id="UP000309872"/>
    </source>
</evidence>
<dbReference type="EMBL" id="SUKA01000002">
    <property type="protein sequence ID" value="TJY66858.1"/>
    <property type="molecule type" value="Genomic_DNA"/>
</dbReference>
<protein>
    <submittedName>
        <fullName evidence="2">FeoB-associated Cys-rich membrane protein</fullName>
    </submittedName>
</protein>
<proteinExistence type="predicted"/>
<reference evidence="2 3" key="1">
    <citation type="submission" date="2019-04" db="EMBL/GenBank/DDBJ databases">
        <title>Sphingobacterium olei sp. nov., isolated from oil-contaminated soil.</title>
        <authorList>
            <person name="Liu B."/>
        </authorList>
    </citation>
    <scope>NUCLEOTIDE SEQUENCE [LARGE SCALE GENOMIC DNA]</scope>
    <source>
        <strain evidence="2 3">Y3L14</strain>
    </source>
</reference>
<keyword evidence="1" id="KW-1133">Transmembrane helix</keyword>
<feature type="transmembrane region" description="Helical" evidence="1">
    <location>
        <begin position="6"/>
        <end position="25"/>
    </location>
</feature>
<gene>
    <name evidence="2" type="ORF">FAZ19_08100</name>
</gene>
<comment type="caution">
    <text evidence="2">The sequence shown here is derived from an EMBL/GenBank/DDBJ whole genome shotgun (WGS) entry which is preliminary data.</text>
</comment>
<keyword evidence="1" id="KW-0472">Membrane</keyword>
<name>A0A4U0H5E1_9SPHI</name>
<sequence length="46" mass="5152">METIQYLIITCVFVGAVIYVAKRFFPSKNQQGSCNKGCGCNFDKTK</sequence>
<dbReference type="Proteomes" id="UP000309872">
    <property type="component" value="Unassembled WGS sequence"/>
</dbReference>
<evidence type="ECO:0000256" key="1">
    <source>
        <dbReference type="SAM" id="Phobius"/>
    </source>
</evidence>
<organism evidence="2 3">
    <name type="scientific">Sphingobacterium alkalisoli</name>
    <dbReference type="NCBI Taxonomy" id="1874115"/>
    <lineage>
        <taxon>Bacteria</taxon>
        <taxon>Pseudomonadati</taxon>
        <taxon>Bacteroidota</taxon>
        <taxon>Sphingobacteriia</taxon>
        <taxon>Sphingobacteriales</taxon>
        <taxon>Sphingobacteriaceae</taxon>
        <taxon>Sphingobacterium</taxon>
    </lineage>
</organism>
<dbReference type="OrthoDB" id="714338at2"/>
<dbReference type="Pfam" id="PF12669">
    <property type="entry name" value="FeoB_associated"/>
    <property type="match status" value="1"/>
</dbReference>
<keyword evidence="3" id="KW-1185">Reference proteome</keyword>